<comment type="caution">
    <text evidence="1">The sequence shown here is derived from an EMBL/GenBank/DDBJ whole genome shotgun (WGS) entry which is preliminary data.</text>
</comment>
<accession>A0A4R0K644</accession>
<dbReference type="OrthoDB" id="9789139at2"/>
<evidence type="ECO:0000313" key="2">
    <source>
        <dbReference type="Proteomes" id="UP000291144"/>
    </source>
</evidence>
<organism evidence="1 2">
    <name type="scientific">Kribbella pittospori</name>
    <dbReference type="NCBI Taxonomy" id="722689"/>
    <lineage>
        <taxon>Bacteria</taxon>
        <taxon>Bacillati</taxon>
        <taxon>Actinomycetota</taxon>
        <taxon>Actinomycetes</taxon>
        <taxon>Propionibacteriales</taxon>
        <taxon>Kribbellaceae</taxon>
        <taxon>Kribbella</taxon>
    </lineage>
</organism>
<dbReference type="InterPro" id="IPR017601">
    <property type="entry name" value="DGQHR-contain_dom"/>
</dbReference>
<name>A0A4R0K644_9ACTN</name>
<sequence length="766" mass="86986">MTLPPSGAPLRDALLSPRSIPAEVRKRMSPDHFITVQPRQIPEREADGWVIDKRNKRSARMRKPKLHDVAFEDRVWAAFAKLNFTSLNKDRDFALRFGNDARETQQVNVFAADDEVVLVIICRSSETVRTGQFRKELETVQTQRPGFLKEIKKDFPYHKVKFILATNNFGVTQPTAERIEQADVIHMDEDVIDYYIGLADHLGRAARYQLLGNLFHGTKIPNLDPEVVAIEAHMGGHKYYSFSIEPERLLKLAYILHRNKANSTLMPTYQRLIKKTRLKGVAQFVDDGGYFPNSLILSLDSVGRGLKFEPFPKHAGETRAGVLHLPQTFRAAYVIDGQHRLYGYADSSRAATDLIPVIAFVNLERPDQVRLFMQINENQQAVPKNLRNTLNADLLYDSKDLREQIRALKLHIAQQLGEDKSSPLYGRIQIGESPKTALRCLTIDAISRGIERGGFLGSFAKTEVKEVGSFYRGSNDATAGPLIAYLTLGLTYLRDGLDTQFKLGSAEGGFVFINNGIESLIRILGDIAEHLTRENGYNPRESAPQELFDAARPYMDPLISHLASLDSAQGLEFRQMYGSGAGTKYWRRVQQAISIACPDFMPAGLAEYLESEEKQFNDESRDMVAALGLFMKGDIRKRLENEYGSTWRKDGVPRRIMIEAGKLAVEKNADLDADHELEAWDCLYVVDYRAIMTQSQDLWKRLFEKQYTRPGDEDKPGGWRARSDWIQRLNDLRNDVMHERTVTSEDHDFLVTLTTWLIKGQADNDL</sequence>
<gene>
    <name evidence="1" type="ORF">E0H73_41235</name>
</gene>
<dbReference type="NCBIfam" id="TIGR03187">
    <property type="entry name" value="DGQHR"/>
    <property type="match status" value="1"/>
</dbReference>
<dbReference type="Proteomes" id="UP000291144">
    <property type="component" value="Unassembled WGS sequence"/>
</dbReference>
<dbReference type="EMBL" id="SJKB01000024">
    <property type="protein sequence ID" value="TCC50495.1"/>
    <property type="molecule type" value="Genomic_DNA"/>
</dbReference>
<dbReference type="InterPro" id="IPR017642">
    <property type="entry name" value="DNA_S_mod_DndB"/>
</dbReference>
<protein>
    <submittedName>
        <fullName evidence="1">DGQHR domain-containing protein</fullName>
    </submittedName>
</protein>
<dbReference type="Pfam" id="PF14072">
    <property type="entry name" value="DndB"/>
    <property type="match status" value="1"/>
</dbReference>
<reference evidence="1 2" key="1">
    <citation type="submission" date="2019-02" db="EMBL/GenBank/DDBJ databases">
        <title>Kribbella capetownensis sp. nov. and Kribbella speibonae sp. nov., isolated from soil.</title>
        <authorList>
            <person name="Curtis S.M."/>
            <person name="Norton I."/>
            <person name="Everest G.J."/>
            <person name="Meyers P.R."/>
        </authorList>
    </citation>
    <scope>NUCLEOTIDE SEQUENCE [LARGE SCALE GENOMIC DNA]</scope>
    <source>
        <strain evidence="1 2">NRRL B-24813</strain>
    </source>
</reference>
<dbReference type="CDD" id="cd16413">
    <property type="entry name" value="DGQHR_domain"/>
    <property type="match status" value="1"/>
</dbReference>
<dbReference type="AlphaFoldDB" id="A0A4R0K644"/>
<keyword evidence="2" id="KW-1185">Reference proteome</keyword>
<evidence type="ECO:0000313" key="1">
    <source>
        <dbReference type="EMBL" id="TCC50495.1"/>
    </source>
</evidence>
<proteinExistence type="predicted"/>